<dbReference type="PANTHER" id="PTHR10587">
    <property type="entry name" value="GLYCOSYL TRANSFERASE-RELATED"/>
    <property type="match status" value="1"/>
</dbReference>
<dbReference type="SUPFAM" id="SSF88713">
    <property type="entry name" value="Glycoside hydrolase/deacetylase"/>
    <property type="match status" value="1"/>
</dbReference>
<dbReference type="InterPro" id="IPR002509">
    <property type="entry name" value="NODB_dom"/>
</dbReference>
<dbReference type="CDD" id="cd10944">
    <property type="entry name" value="CE4_SmPgdA_like"/>
    <property type="match status" value="1"/>
</dbReference>
<dbReference type="InterPro" id="IPR011330">
    <property type="entry name" value="Glyco_hydro/deAcase_b/a-brl"/>
</dbReference>
<dbReference type="Gene3D" id="3.20.20.370">
    <property type="entry name" value="Glycoside hydrolase/deacetylase"/>
    <property type="match status" value="1"/>
</dbReference>
<dbReference type="PROSITE" id="PS51677">
    <property type="entry name" value="NODB"/>
    <property type="match status" value="1"/>
</dbReference>
<proteinExistence type="predicted"/>
<evidence type="ECO:0000313" key="2">
    <source>
        <dbReference type="EMBL" id="MCQ5343136.1"/>
    </source>
</evidence>
<sequence>MCAALVTLGFLLNVDRDEVIAAAEESHVPPVKEVFSSKPDVAFVGDDFSLPSVDNDKPVYDKYTTRQRQEKGLPTTYGGTRDYYYGDNVVYLTFDDGPNDKNTPRILEILKKENIKATFFLTGQNVARYPDVVKQIYQSGNAMGLHSYTHDYKKLYQSPTAYIDEMMQTEEAIYNVIGVRPIISRAPGGTKGHFTDAFWPAIEQLGYVEVGWNALTGDADGTGKSAGKAVENIKQQLELRPYLHRHLVILMHDASGHGATVDALPAIIKLLKDRGYTFRVVTTAIPPSW</sequence>
<dbReference type="InterPro" id="IPR050248">
    <property type="entry name" value="Polysacc_deacetylase_ArnD"/>
</dbReference>
<protein>
    <submittedName>
        <fullName evidence="2">Polysaccharide deacetylase</fullName>
    </submittedName>
</protein>
<dbReference type="EMBL" id="JANGEW010000016">
    <property type="protein sequence ID" value="MCQ5343136.1"/>
    <property type="molecule type" value="Genomic_DNA"/>
</dbReference>
<organism evidence="2 3">
    <name type="scientific">Megasphaera massiliensis</name>
    <dbReference type="NCBI Taxonomy" id="1232428"/>
    <lineage>
        <taxon>Bacteria</taxon>
        <taxon>Bacillati</taxon>
        <taxon>Bacillota</taxon>
        <taxon>Negativicutes</taxon>
        <taxon>Veillonellales</taxon>
        <taxon>Veillonellaceae</taxon>
        <taxon>Megasphaera</taxon>
    </lineage>
</organism>
<dbReference type="Proteomes" id="UP001206692">
    <property type="component" value="Unassembled WGS sequence"/>
</dbReference>
<feature type="domain" description="NodB homology" evidence="1">
    <location>
        <begin position="88"/>
        <end position="279"/>
    </location>
</feature>
<reference evidence="2 3" key="1">
    <citation type="submission" date="2022-06" db="EMBL/GenBank/DDBJ databases">
        <title>Isolation of gut microbiota from human fecal samples.</title>
        <authorList>
            <person name="Pamer E.G."/>
            <person name="Barat B."/>
            <person name="Waligurski E."/>
            <person name="Medina S."/>
            <person name="Paddock L."/>
            <person name="Mostad J."/>
        </authorList>
    </citation>
    <scope>NUCLEOTIDE SEQUENCE [LARGE SCALE GENOMIC DNA]</scope>
    <source>
        <strain evidence="2 3">DFI.1.1</strain>
    </source>
</reference>
<accession>A0ABT1STC6</accession>
<evidence type="ECO:0000313" key="3">
    <source>
        <dbReference type="Proteomes" id="UP001206692"/>
    </source>
</evidence>
<comment type="caution">
    <text evidence="2">The sequence shown here is derived from an EMBL/GenBank/DDBJ whole genome shotgun (WGS) entry which is preliminary data.</text>
</comment>
<name>A0ABT1STC6_9FIRM</name>
<evidence type="ECO:0000259" key="1">
    <source>
        <dbReference type="PROSITE" id="PS51677"/>
    </source>
</evidence>
<gene>
    <name evidence="2" type="ORF">NE675_08915</name>
</gene>
<dbReference type="RefSeq" id="WP_227188645.1">
    <property type="nucleotide sequence ID" value="NZ_JAJCOC010000014.1"/>
</dbReference>
<dbReference type="Pfam" id="PF01522">
    <property type="entry name" value="Polysacc_deac_1"/>
    <property type="match status" value="1"/>
</dbReference>
<keyword evidence="3" id="KW-1185">Reference proteome</keyword>